<feature type="repeat" description="Pumilio" evidence="6">
    <location>
        <begin position="321"/>
        <end position="356"/>
    </location>
</feature>
<evidence type="ECO:0000256" key="1">
    <source>
        <dbReference type="ARBA" id="ARBA00004496"/>
    </source>
</evidence>
<dbReference type="SMART" id="SM00025">
    <property type="entry name" value="Pumilio"/>
    <property type="match status" value="6"/>
</dbReference>
<proteinExistence type="predicted"/>
<dbReference type="PROSITE" id="PS50303">
    <property type="entry name" value="PUM_HD"/>
    <property type="match status" value="1"/>
</dbReference>
<dbReference type="Pfam" id="PF00806">
    <property type="entry name" value="PUF"/>
    <property type="match status" value="6"/>
</dbReference>
<evidence type="ECO:0000256" key="7">
    <source>
        <dbReference type="SAM" id="MobiDB-lite"/>
    </source>
</evidence>
<evidence type="ECO:0000256" key="2">
    <source>
        <dbReference type="ARBA" id="ARBA00022490"/>
    </source>
</evidence>
<protein>
    <recommendedName>
        <fullName evidence="8">PUM-HD domain-containing protein</fullName>
    </recommendedName>
</protein>
<feature type="region of interest" description="Disordered" evidence="7">
    <location>
        <begin position="124"/>
        <end position="151"/>
    </location>
</feature>
<dbReference type="InterPro" id="IPR012940">
    <property type="entry name" value="NABP"/>
</dbReference>
<organism evidence="9 10">
    <name type="scientific">Brassica cretica</name>
    <name type="common">Mustard</name>
    <dbReference type="NCBI Taxonomy" id="69181"/>
    <lineage>
        <taxon>Eukaryota</taxon>
        <taxon>Viridiplantae</taxon>
        <taxon>Streptophyta</taxon>
        <taxon>Embryophyta</taxon>
        <taxon>Tracheophyta</taxon>
        <taxon>Spermatophyta</taxon>
        <taxon>Magnoliopsida</taxon>
        <taxon>eudicotyledons</taxon>
        <taxon>Gunneridae</taxon>
        <taxon>Pentapetalae</taxon>
        <taxon>rosids</taxon>
        <taxon>malvids</taxon>
        <taxon>Brassicales</taxon>
        <taxon>Brassicaceae</taxon>
        <taxon>Brassiceae</taxon>
        <taxon>Brassica</taxon>
    </lineage>
</organism>
<keyword evidence="2" id="KW-0963">Cytoplasm</keyword>
<dbReference type="Proteomes" id="UP000266723">
    <property type="component" value="Unassembled WGS sequence"/>
</dbReference>
<dbReference type="Gene3D" id="1.25.10.10">
    <property type="entry name" value="Leucine-rich Repeat Variant"/>
    <property type="match status" value="1"/>
</dbReference>
<dbReference type="PROSITE" id="PS50302">
    <property type="entry name" value="PUM"/>
    <property type="match status" value="6"/>
</dbReference>
<dbReference type="InterPro" id="IPR033712">
    <property type="entry name" value="Pumilio_RNA-bd"/>
</dbReference>
<evidence type="ECO:0000256" key="5">
    <source>
        <dbReference type="ARBA" id="ARBA00022884"/>
    </source>
</evidence>
<feature type="repeat" description="Pumilio" evidence="6">
    <location>
        <begin position="285"/>
        <end position="320"/>
    </location>
</feature>
<evidence type="ECO:0000256" key="3">
    <source>
        <dbReference type="ARBA" id="ARBA00022737"/>
    </source>
</evidence>
<evidence type="ECO:0000256" key="4">
    <source>
        <dbReference type="ARBA" id="ARBA00022845"/>
    </source>
</evidence>
<feature type="repeat" description="Pumilio" evidence="6">
    <location>
        <begin position="394"/>
        <end position="425"/>
    </location>
</feature>
<dbReference type="InterPro" id="IPR001313">
    <property type="entry name" value="Pumilio_RNA-bd_rpt"/>
</dbReference>
<dbReference type="Pfam" id="PF07990">
    <property type="entry name" value="NABP"/>
    <property type="match status" value="1"/>
</dbReference>
<dbReference type="CDD" id="cd07920">
    <property type="entry name" value="Pumilio"/>
    <property type="match status" value="1"/>
</dbReference>
<dbReference type="EMBL" id="QGKV02000297">
    <property type="protein sequence ID" value="KAF3609091.1"/>
    <property type="molecule type" value="Genomic_DNA"/>
</dbReference>
<keyword evidence="4" id="KW-0810">Translation regulation</keyword>
<comment type="subcellular location">
    <subcellularLocation>
        <location evidence="1">Cytoplasm</location>
    </subcellularLocation>
</comment>
<reference evidence="9 10" key="1">
    <citation type="journal article" date="2020" name="BMC Genomics">
        <title>Intraspecific diversification of the crop wild relative Brassica cretica Lam. using demographic model selection.</title>
        <authorList>
            <person name="Kioukis A."/>
            <person name="Michalopoulou V.A."/>
            <person name="Briers L."/>
            <person name="Pirintsos S."/>
            <person name="Studholme D.J."/>
            <person name="Pavlidis P."/>
            <person name="Sarris P.F."/>
        </authorList>
    </citation>
    <scope>NUCLEOTIDE SEQUENCE [LARGE SCALE GENOMIC DNA]</scope>
    <source>
        <strain evidence="10">cv. PFS-1207/04</strain>
    </source>
</reference>
<dbReference type="InterPro" id="IPR016024">
    <property type="entry name" value="ARM-type_fold"/>
</dbReference>
<dbReference type="InterPro" id="IPR011989">
    <property type="entry name" value="ARM-like"/>
</dbReference>
<dbReference type="SUPFAM" id="SSF48371">
    <property type="entry name" value="ARM repeat"/>
    <property type="match status" value="1"/>
</dbReference>
<feature type="repeat" description="Pumilio" evidence="6">
    <location>
        <begin position="213"/>
        <end position="248"/>
    </location>
</feature>
<feature type="repeat" description="Pumilio" evidence="6">
    <location>
        <begin position="249"/>
        <end position="284"/>
    </location>
</feature>
<evidence type="ECO:0000259" key="8">
    <source>
        <dbReference type="PROSITE" id="PS50303"/>
    </source>
</evidence>
<evidence type="ECO:0000256" key="6">
    <source>
        <dbReference type="PROSITE-ProRule" id="PRU00317"/>
    </source>
</evidence>
<evidence type="ECO:0000313" key="9">
    <source>
        <dbReference type="EMBL" id="KAF3609091.1"/>
    </source>
</evidence>
<dbReference type="InterPro" id="IPR033133">
    <property type="entry name" value="PUM-HD"/>
</dbReference>
<keyword evidence="3" id="KW-0677">Repeat</keyword>
<comment type="caution">
    <text evidence="9">The sequence shown here is derived from an EMBL/GenBank/DDBJ whole genome shotgun (WGS) entry which is preliminary data.</text>
</comment>
<name>A0ABQ7F1A5_BRACR</name>
<dbReference type="PANTHER" id="PTHR12537">
    <property type="entry name" value="RNA BINDING PROTEIN PUMILIO-RELATED"/>
    <property type="match status" value="1"/>
</dbReference>
<evidence type="ECO:0000313" key="10">
    <source>
        <dbReference type="Proteomes" id="UP000266723"/>
    </source>
</evidence>
<sequence>MSSHVPRNRTPDSHLVGRSPSSGLPPIGTRVCGPVEKNNLFGIESYTDVADTLSRLNMSEMSQVKDYHMRVELENHSDIMRYIPNGHKKALRQQSIAMTEPSDQLLSENYGGVMSGYGASLGASSTVGSHGEHVNIPKRTSSSASHYSTSDRSRLGRLGLSDVNIQNANINGTDFSTAGGYVGSSHVDIGSTAEASLLDGFKNNKTRSLEPSEIVGHVIEFSMDQYGSRFIQQKLETATDEEKNSIFPEILPYGRNLMTDVFENYVIQKALEVVDLEQQARMVKELDGSVLKCVHDQNGNHVIQKCIERLPQDCIQFIISSFYGKVLALSTHPYGCRVIQRVLEHIDDTETQRIIMEEIMHSVCTLAQDQYGNYVIQHIIKHGKPQEQSEIINKLAGQIVTMSQQKFASNVVEKCLTFGGPEERQ</sequence>
<keyword evidence="10" id="KW-1185">Reference proteome</keyword>
<keyword evidence="5" id="KW-0694">RNA-binding</keyword>
<dbReference type="PANTHER" id="PTHR12537:SF12">
    <property type="entry name" value="MATERNAL PROTEIN PUMILIO"/>
    <property type="match status" value="1"/>
</dbReference>
<accession>A0ABQ7F1A5</accession>
<feature type="domain" description="PUM-HD" evidence="8">
    <location>
        <begin position="141"/>
        <end position="425"/>
    </location>
</feature>
<feature type="region of interest" description="Disordered" evidence="7">
    <location>
        <begin position="1"/>
        <end position="30"/>
    </location>
</feature>
<gene>
    <name evidence="9" type="ORF">DY000_02051001</name>
</gene>
<feature type="repeat" description="Pumilio" evidence="6">
    <location>
        <begin position="358"/>
        <end position="393"/>
    </location>
</feature>